<dbReference type="SUPFAM" id="SSF51679">
    <property type="entry name" value="Bacterial luciferase-like"/>
    <property type="match status" value="1"/>
</dbReference>
<comment type="caution">
    <text evidence="6">The sequence shown here is derived from an EMBL/GenBank/DDBJ whole genome shotgun (WGS) entry which is preliminary data.</text>
</comment>
<evidence type="ECO:0000313" key="7">
    <source>
        <dbReference type="Proteomes" id="UP000005038"/>
    </source>
</evidence>
<evidence type="ECO:0000256" key="1">
    <source>
        <dbReference type="ARBA" id="ARBA00022630"/>
    </source>
</evidence>
<evidence type="ECO:0000256" key="4">
    <source>
        <dbReference type="ARBA" id="ARBA00023033"/>
    </source>
</evidence>
<feature type="domain" description="Luciferase-like" evidence="5">
    <location>
        <begin position="27"/>
        <end position="258"/>
    </location>
</feature>
<protein>
    <submittedName>
        <fullName evidence="6">Alkanesulfonate monooxygenase</fullName>
    </submittedName>
</protein>
<sequence>MSGPDVLWYINPTDGDVPWEPEYRIAPTFDALRHQARTLDRLGYHGALTTAREAISLVGDTERLRFLIPEYPGVKPPVLMAEEAQVFDQYSGGRLIYNQVNGADPVLHRYGRVESKAERYRMSAEFWTQVKRLYLDDTEAFDGEFFSYGTRYKPAIPGPRQPGGIEVWGTGASPEGIAHAAAVLDVYLSFMSEPSSLTTLFDKVRAAAAERGRSLRYGVLASVIVRDTEDEAWSRFSEQLARTRPDTVLATADRNLRSFGYPGLDEITSADPQVQARIDALRAGRIPGRELLEFAPNMAAGLTTWTAAEPPFDIAGKGTGTYFVGSAENVASAMSSVARRAGIDIWILSGWPLAREAEITAELLLPLLATDHSSPLVDAAPAR</sequence>
<evidence type="ECO:0000256" key="2">
    <source>
        <dbReference type="ARBA" id="ARBA00022643"/>
    </source>
</evidence>
<dbReference type="Proteomes" id="UP000005038">
    <property type="component" value="Unassembled WGS sequence"/>
</dbReference>
<dbReference type="InterPro" id="IPR050172">
    <property type="entry name" value="SsuD_RutA_monooxygenase"/>
</dbReference>
<dbReference type="Pfam" id="PF00296">
    <property type="entry name" value="Bac_luciferase"/>
    <property type="match status" value="1"/>
</dbReference>
<evidence type="ECO:0000313" key="6">
    <source>
        <dbReference type="EMBL" id="GAB36057.1"/>
    </source>
</evidence>
<dbReference type="AlphaFoldDB" id="H5TRE9"/>
<dbReference type="EMBL" id="BAFB01000193">
    <property type="protein sequence ID" value="GAB36057.1"/>
    <property type="molecule type" value="Genomic_DNA"/>
</dbReference>
<dbReference type="InterPro" id="IPR011251">
    <property type="entry name" value="Luciferase-like_dom"/>
</dbReference>
<dbReference type="GO" id="GO:0008726">
    <property type="term" value="F:alkanesulfonate monooxygenase activity"/>
    <property type="evidence" value="ECO:0007669"/>
    <property type="project" value="TreeGrafter"/>
</dbReference>
<dbReference type="PANTHER" id="PTHR42847:SF4">
    <property type="entry name" value="ALKANESULFONATE MONOOXYGENASE-RELATED"/>
    <property type="match status" value="1"/>
</dbReference>
<dbReference type="GO" id="GO:0046306">
    <property type="term" value="P:alkanesulfonate catabolic process"/>
    <property type="evidence" value="ECO:0007669"/>
    <property type="project" value="TreeGrafter"/>
</dbReference>
<keyword evidence="2" id="KW-0288">FMN</keyword>
<dbReference type="OrthoDB" id="3813791at2"/>
<proteinExistence type="predicted"/>
<name>H5TRE9_GORO1</name>
<evidence type="ECO:0000256" key="3">
    <source>
        <dbReference type="ARBA" id="ARBA00023002"/>
    </source>
</evidence>
<reference evidence="6" key="1">
    <citation type="submission" date="2012-02" db="EMBL/GenBank/DDBJ databases">
        <title>Whole genome shotgun sequence of Gordonia otitidis NBRC 100426.</title>
        <authorList>
            <person name="Yoshida I."/>
            <person name="Hosoyama A."/>
            <person name="Tsuchikane K."/>
            <person name="Katsumata H."/>
            <person name="Yamazaki S."/>
            <person name="Fujita N."/>
        </authorList>
    </citation>
    <scope>NUCLEOTIDE SEQUENCE [LARGE SCALE GENOMIC DNA]</scope>
    <source>
        <strain evidence="6">NBRC 100426</strain>
    </source>
</reference>
<keyword evidence="1" id="KW-0285">Flavoprotein</keyword>
<evidence type="ECO:0000259" key="5">
    <source>
        <dbReference type="Pfam" id="PF00296"/>
    </source>
</evidence>
<keyword evidence="3" id="KW-0560">Oxidoreductase</keyword>
<keyword evidence="7" id="KW-1185">Reference proteome</keyword>
<dbReference type="Gene3D" id="3.20.20.30">
    <property type="entry name" value="Luciferase-like domain"/>
    <property type="match status" value="1"/>
</dbReference>
<accession>H5TRE9</accession>
<dbReference type="PANTHER" id="PTHR42847">
    <property type="entry name" value="ALKANESULFONATE MONOOXYGENASE"/>
    <property type="match status" value="1"/>
</dbReference>
<keyword evidence="4 6" id="KW-0503">Monooxygenase</keyword>
<dbReference type="InterPro" id="IPR036661">
    <property type="entry name" value="Luciferase-like_sf"/>
</dbReference>
<dbReference type="RefSeq" id="WP_007240241.1">
    <property type="nucleotide sequence ID" value="NZ_BAFB01000193.1"/>
</dbReference>
<organism evidence="6 7">
    <name type="scientific">Gordonia otitidis (strain DSM 44809 / CCUG 52243 / JCM 12355 / NBRC 100426 / IFM 10032)</name>
    <dbReference type="NCBI Taxonomy" id="1108044"/>
    <lineage>
        <taxon>Bacteria</taxon>
        <taxon>Bacillati</taxon>
        <taxon>Actinomycetota</taxon>
        <taxon>Actinomycetes</taxon>
        <taxon>Mycobacteriales</taxon>
        <taxon>Gordoniaceae</taxon>
        <taxon>Gordonia</taxon>
    </lineage>
</organism>
<gene>
    <name evidence="6" type="ORF">GOOTI_193_00040</name>
</gene>
<dbReference type="STRING" id="1108044.GOOTI_193_00040"/>